<keyword evidence="2" id="KW-1185">Reference proteome</keyword>
<evidence type="ECO:0000313" key="1">
    <source>
        <dbReference type="EMBL" id="KAG6942782.1"/>
    </source>
</evidence>
<accession>A0A8J5I082</accession>
<comment type="caution">
    <text evidence="1">The sequence shown here is derived from an EMBL/GenBank/DDBJ whole genome shotgun (WGS) entry which is preliminary data.</text>
</comment>
<sequence>RIYGNAKDWWNSDLSVDFLNFHFSERERIATTPFCCCGTISPVIGPRGNRVRSSNQG</sequence>
<dbReference type="EMBL" id="JAENGY010002949">
    <property type="protein sequence ID" value="KAG6942782.1"/>
    <property type="molecule type" value="Genomic_DNA"/>
</dbReference>
<gene>
    <name evidence="1" type="ORF">JG688_00017930</name>
</gene>
<proteinExistence type="predicted"/>
<feature type="non-terminal residue" evidence="1">
    <location>
        <position position="1"/>
    </location>
</feature>
<dbReference type="AlphaFoldDB" id="A0A8J5I082"/>
<name>A0A8J5I082_9STRA</name>
<evidence type="ECO:0000313" key="2">
    <source>
        <dbReference type="Proteomes" id="UP000709295"/>
    </source>
</evidence>
<organism evidence="1 2">
    <name type="scientific">Phytophthora aleatoria</name>
    <dbReference type="NCBI Taxonomy" id="2496075"/>
    <lineage>
        <taxon>Eukaryota</taxon>
        <taxon>Sar</taxon>
        <taxon>Stramenopiles</taxon>
        <taxon>Oomycota</taxon>
        <taxon>Peronosporomycetes</taxon>
        <taxon>Peronosporales</taxon>
        <taxon>Peronosporaceae</taxon>
        <taxon>Phytophthora</taxon>
    </lineage>
</organism>
<reference evidence="1" key="1">
    <citation type="submission" date="2021-01" db="EMBL/GenBank/DDBJ databases">
        <title>Phytophthora aleatoria, a newly-described species from Pinus radiata is distinct from Phytophthora cactorum isolates based on comparative genomics.</title>
        <authorList>
            <person name="Mcdougal R."/>
            <person name="Panda P."/>
            <person name="Williams N."/>
            <person name="Studholme D.J."/>
        </authorList>
    </citation>
    <scope>NUCLEOTIDE SEQUENCE</scope>
    <source>
        <strain evidence="1">NZFS 4037</strain>
    </source>
</reference>
<dbReference type="Proteomes" id="UP000709295">
    <property type="component" value="Unassembled WGS sequence"/>
</dbReference>
<protein>
    <submittedName>
        <fullName evidence="1">Uncharacterized protein</fullName>
    </submittedName>
</protein>